<evidence type="ECO:0000256" key="1">
    <source>
        <dbReference type="SAM" id="SignalP"/>
    </source>
</evidence>
<dbReference type="RefSeq" id="WP_101499726.1">
    <property type="nucleotide sequence ID" value="NZ_CP025583.1"/>
</dbReference>
<sequence>MTRFKMFTAALIATPMLALPVLADTAPPADAMKLSEILAKFETDTGADLAYIDEVDWDDDGYYEVEYRTTDGREVEVRLDPKTGAVRQ</sequence>
<gene>
    <name evidence="3" type="ORF">CYR75_08945</name>
</gene>
<evidence type="ECO:0000259" key="2">
    <source>
        <dbReference type="Pfam" id="PF13670"/>
    </source>
</evidence>
<keyword evidence="1" id="KW-0732">Signal</keyword>
<feature type="signal peptide" evidence="1">
    <location>
        <begin position="1"/>
        <end position="23"/>
    </location>
</feature>
<dbReference type="Gene3D" id="3.10.450.40">
    <property type="match status" value="1"/>
</dbReference>
<dbReference type="InterPro" id="IPR025711">
    <property type="entry name" value="PepSY"/>
</dbReference>
<dbReference type="EMBL" id="CP025583">
    <property type="protein sequence ID" value="AUM74380.1"/>
    <property type="molecule type" value="Genomic_DNA"/>
</dbReference>
<name>A0A2K9MFJ5_9RHOB</name>
<reference evidence="4" key="1">
    <citation type="submission" date="2017-12" db="EMBL/GenBank/DDBJ databases">
        <title>Genomic analysis of Paracoccus sp. CBA4604.</title>
        <authorList>
            <person name="Roh S.W."/>
            <person name="Kim J.Y."/>
            <person name="Kim J.S."/>
        </authorList>
    </citation>
    <scope>NUCLEOTIDE SEQUENCE [LARGE SCALE GENOMIC DNA]</scope>
    <source>
        <strain evidence="4">CBA4604</strain>
    </source>
</reference>
<feature type="domain" description="PepSY" evidence="2">
    <location>
        <begin position="8"/>
        <end position="86"/>
    </location>
</feature>
<proteinExistence type="predicted"/>
<protein>
    <submittedName>
        <fullName evidence="3">PepSY domain-containing protein</fullName>
    </submittedName>
</protein>
<dbReference type="KEGG" id="paru:CYR75_08945"/>
<dbReference type="Proteomes" id="UP000234882">
    <property type="component" value="Chromosome"/>
</dbReference>
<dbReference type="Pfam" id="PF13670">
    <property type="entry name" value="PepSY_2"/>
    <property type="match status" value="1"/>
</dbReference>
<feature type="chain" id="PRO_5014772270" evidence="1">
    <location>
        <begin position="24"/>
        <end position="88"/>
    </location>
</feature>
<accession>A0A2K9MFJ5</accession>
<evidence type="ECO:0000313" key="3">
    <source>
        <dbReference type="EMBL" id="AUM74380.1"/>
    </source>
</evidence>
<organism evidence="3 4">
    <name type="scientific">Paracoccus jeotgali</name>
    <dbReference type="NCBI Taxonomy" id="2065379"/>
    <lineage>
        <taxon>Bacteria</taxon>
        <taxon>Pseudomonadati</taxon>
        <taxon>Pseudomonadota</taxon>
        <taxon>Alphaproteobacteria</taxon>
        <taxon>Rhodobacterales</taxon>
        <taxon>Paracoccaceae</taxon>
        <taxon>Paracoccus</taxon>
    </lineage>
</organism>
<keyword evidence="4" id="KW-1185">Reference proteome</keyword>
<dbReference type="OrthoDB" id="8099763at2"/>
<dbReference type="AlphaFoldDB" id="A0A2K9MFJ5"/>
<evidence type="ECO:0000313" key="4">
    <source>
        <dbReference type="Proteomes" id="UP000234882"/>
    </source>
</evidence>